<dbReference type="InterPro" id="IPR004764">
    <property type="entry name" value="MdtF-like"/>
</dbReference>
<dbReference type="PANTHER" id="PTHR32063:SF13">
    <property type="entry name" value="MULTIDRUG EFFLUX PUMP SUBUNIT ACRB-RELATED"/>
    <property type="match status" value="1"/>
</dbReference>
<feature type="transmembrane region" description="Helical" evidence="9">
    <location>
        <begin position="559"/>
        <end position="577"/>
    </location>
</feature>
<feature type="transmembrane region" description="Helical" evidence="9">
    <location>
        <begin position="462"/>
        <end position="482"/>
    </location>
</feature>
<feature type="transmembrane region" description="Helical" evidence="9">
    <location>
        <begin position="896"/>
        <end position="912"/>
    </location>
</feature>
<dbReference type="GO" id="GO:0042910">
    <property type="term" value="F:xenobiotic transmembrane transporter activity"/>
    <property type="evidence" value="ECO:0007669"/>
    <property type="project" value="TreeGrafter"/>
</dbReference>
<dbReference type="Gene3D" id="3.30.70.1440">
    <property type="entry name" value="Multidrug efflux transporter AcrB pore domain"/>
    <property type="match status" value="1"/>
</dbReference>
<proteinExistence type="inferred from homology"/>
<reference evidence="10 11" key="1">
    <citation type="submission" date="2018-06" db="EMBL/GenBank/DDBJ databases">
        <title>Genomic Encyclopedia of Type Strains, Phase IV (KMG-IV): sequencing the most valuable type-strain genomes for metagenomic binning, comparative biology and taxonomic classification.</title>
        <authorList>
            <person name="Goeker M."/>
        </authorList>
    </citation>
    <scope>NUCLEOTIDE SEQUENCE [LARGE SCALE GENOMIC DNA]</scope>
    <source>
        <strain evidence="10 11">DSM 24875</strain>
    </source>
</reference>
<feature type="transmembrane region" description="Helical" evidence="9">
    <location>
        <begin position="1037"/>
        <end position="1063"/>
    </location>
</feature>
<keyword evidence="7 9" id="KW-1133">Transmembrane helix</keyword>
<dbReference type="Proteomes" id="UP000253529">
    <property type="component" value="Unassembled WGS sequence"/>
</dbReference>
<dbReference type="NCBIfam" id="TIGR00915">
    <property type="entry name" value="2A0602"/>
    <property type="match status" value="1"/>
</dbReference>
<dbReference type="PRINTS" id="PR00702">
    <property type="entry name" value="ACRIFLAVINRP"/>
</dbReference>
<feature type="transmembrane region" description="Helical" evidence="9">
    <location>
        <begin position="1004"/>
        <end position="1025"/>
    </location>
</feature>
<dbReference type="Gene3D" id="1.20.1640.10">
    <property type="entry name" value="Multidrug efflux transporter AcrB transmembrane domain"/>
    <property type="match status" value="2"/>
</dbReference>
<accession>A0A366FTP0</accession>
<keyword evidence="11" id="KW-1185">Reference proteome</keyword>
<keyword evidence="5 9" id="KW-0997">Cell inner membrane</keyword>
<feature type="transmembrane region" description="Helical" evidence="9">
    <location>
        <begin position="964"/>
        <end position="984"/>
    </location>
</feature>
<feature type="transmembrane region" description="Helical" evidence="9">
    <location>
        <begin position="32"/>
        <end position="52"/>
    </location>
</feature>
<comment type="similarity">
    <text evidence="2 9">Belongs to the resistance-nodulation-cell division (RND) (TC 2.A.6) family.</text>
</comment>
<dbReference type="PANTHER" id="PTHR32063">
    <property type="match status" value="1"/>
</dbReference>
<dbReference type="AlphaFoldDB" id="A0A366FTP0"/>
<evidence type="ECO:0000256" key="2">
    <source>
        <dbReference type="ARBA" id="ARBA00010942"/>
    </source>
</evidence>
<feature type="transmembrane region" description="Helical" evidence="9">
    <location>
        <begin position="391"/>
        <end position="415"/>
    </location>
</feature>
<dbReference type="Gene3D" id="3.30.2090.10">
    <property type="entry name" value="Multidrug efflux transporter AcrB TolC docking domain, DN and DC subdomains"/>
    <property type="match status" value="2"/>
</dbReference>
<evidence type="ECO:0000256" key="5">
    <source>
        <dbReference type="ARBA" id="ARBA00022519"/>
    </source>
</evidence>
<dbReference type="SUPFAM" id="SSF82866">
    <property type="entry name" value="Multidrug efflux transporter AcrB transmembrane domain"/>
    <property type="match status" value="2"/>
</dbReference>
<protein>
    <recommendedName>
        <fullName evidence="9">Efflux pump membrane transporter</fullName>
    </recommendedName>
</protein>
<feature type="transmembrane region" description="Helical" evidence="9">
    <location>
        <begin position="919"/>
        <end position="944"/>
    </location>
</feature>
<keyword evidence="6 9" id="KW-0812">Transmembrane</keyword>
<evidence type="ECO:0000256" key="6">
    <source>
        <dbReference type="ARBA" id="ARBA00022692"/>
    </source>
</evidence>
<evidence type="ECO:0000256" key="9">
    <source>
        <dbReference type="RuleBase" id="RU364070"/>
    </source>
</evidence>
<evidence type="ECO:0000256" key="3">
    <source>
        <dbReference type="ARBA" id="ARBA00022448"/>
    </source>
</evidence>
<dbReference type="InterPro" id="IPR001036">
    <property type="entry name" value="Acrflvin-R"/>
</dbReference>
<organism evidence="10 11">
    <name type="scientific">Roseiarcus fermentans</name>
    <dbReference type="NCBI Taxonomy" id="1473586"/>
    <lineage>
        <taxon>Bacteria</taxon>
        <taxon>Pseudomonadati</taxon>
        <taxon>Pseudomonadota</taxon>
        <taxon>Alphaproteobacteria</taxon>
        <taxon>Hyphomicrobiales</taxon>
        <taxon>Roseiarcaceae</taxon>
        <taxon>Roseiarcus</taxon>
    </lineage>
</organism>
<gene>
    <name evidence="10" type="ORF">DFR50_1027</name>
</gene>
<dbReference type="FunFam" id="3.30.70.1430:FF:000001">
    <property type="entry name" value="Efflux pump membrane transporter"/>
    <property type="match status" value="1"/>
</dbReference>
<feature type="transmembrane region" description="Helical" evidence="9">
    <location>
        <begin position="494"/>
        <end position="512"/>
    </location>
</feature>
<evidence type="ECO:0000256" key="7">
    <source>
        <dbReference type="ARBA" id="ARBA00022989"/>
    </source>
</evidence>
<dbReference type="EMBL" id="QNRK01000002">
    <property type="protein sequence ID" value="RBP17516.1"/>
    <property type="molecule type" value="Genomic_DNA"/>
</dbReference>
<dbReference type="GO" id="GO:0009636">
    <property type="term" value="P:response to toxic substance"/>
    <property type="evidence" value="ECO:0007669"/>
    <property type="project" value="UniProtKB-ARBA"/>
</dbReference>
<dbReference type="SUPFAM" id="SSF82714">
    <property type="entry name" value="Multidrug efflux transporter AcrB TolC docking domain, DN and DC subdomains"/>
    <property type="match status" value="2"/>
</dbReference>
<dbReference type="SUPFAM" id="SSF82693">
    <property type="entry name" value="Multidrug efflux transporter AcrB pore domain, PN1, PN2, PC1 and PC2 subdomains"/>
    <property type="match status" value="4"/>
</dbReference>
<dbReference type="Gene3D" id="3.30.70.1430">
    <property type="entry name" value="Multidrug efflux transporter AcrB pore domain"/>
    <property type="match status" value="2"/>
</dbReference>
<dbReference type="Gene3D" id="3.30.70.1320">
    <property type="entry name" value="Multidrug efflux transporter AcrB pore domain like"/>
    <property type="match status" value="1"/>
</dbReference>
<comment type="subcellular location">
    <subcellularLocation>
        <location evidence="1 9">Cell inner membrane</location>
        <topology evidence="1 9">Multi-pass membrane protein</topology>
    </subcellularLocation>
</comment>
<feature type="transmembrane region" description="Helical" evidence="9">
    <location>
        <begin position="421"/>
        <end position="442"/>
    </location>
</feature>
<evidence type="ECO:0000313" key="11">
    <source>
        <dbReference type="Proteomes" id="UP000253529"/>
    </source>
</evidence>
<keyword evidence="8 9" id="KW-0472">Membrane</keyword>
<sequence length="1088" mass="116043">MSAEEPGPAGAAPAGAMGRAGAISRFFIERPVLSNVIALVVVLVGLVALYQLPSAQYPNVVPPTVQVTTRYPGASARTLVDSVALPIEQNVNGVENMIYMQSTSADDGTYTLAVTFAIGTNPDLAQVLVQNRVAVALSSLPQEVQIQGVTTKKQSTSILEFVALVSPSSKFDSLFLSNYAVINVQDELRRLDGVGDVTVLGAGQYAMRVWLNPDLLQARGLTPQDVISVIQQQSQEVTAGQVGAPPAPKGQDFQYTLNLKGRLDTPGEFENIIVKVDPANGGQITRVRDVGRVELGAQTYSQSFNLDGKPAAGIAISLLPEANAIEVANLVKAKMDELAKSFPQGLEYVIPYDTTKFVRAAIGEVYRTLFEAAVLVLIVILVFLQDWRAMLVPATTVPVTLIGAFAAMAALGFSINLPTLFALVLAIGIVVDDAIVIVEGVARYIERGFPGREAAGRAMDDLTGPVLGITLVLMSVFIPAAFLPGFTGQLYRQFALVIAATAFISAVNALTLKPTQSALWLRPPKPEGQRNVFSRGFNAVYGRLENGYARLMGAMTRRAGLMVVVALMLVGLAIWGLTRIPTAFLPVEDQGYVIVPAQLPDGASKERTDAVMQTIAKLAGAVPGVERVVTVSGISILDNRASLANAGVAFVVLKDWDQRLKEKGQDARTIINRLNGALQGVPEAFTFALPPPPIQGIGNVGGFSMQVELKNGNFDYVMLQTLTNALVGNANGQSSLSRVATTFRAGAPQFYVSVDRIKAERIGVTVGQVFAALSGYVGAGYVSQFNKFGHVFQIYTQSEPRYRATADDIRNLKVKAGDGTMTPIGTVVDVKEVTGPSLISLYNLYPSSTVVGSAAPGFSSGQSLDIMDQIAANTLPNGTGYQWTAMSYQEKQVGSQIYYVFGFAMLMVYLVLAAQYESWILPLSVILGVPLALLGTVAALTWLGASDVFYSQVGIAATNLYTQIGLILLIALGSKNAILIVEYARQRRDEGMDIAKAAVEGARLRFRPIIMTSFAFILGVLPLVLATGAGASARISIGIAVFYGMIASTCLVVVFVPSFYVVMQRLDERFARRTAASPAPRPAQQGAE</sequence>
<evidence type="ECO:0000313" key="10">
    <source>
        <dbReference type="EMBL" id="RBP17516.1"/>
    </source>
</evidence>
<comment type="caution">
    <text evidence="10">The sequence shown here is derived from an EMBL/GenBank/DDBJ whole genome shotgun (WGS) entry which is preliminary data.</text>
</comment>
<feature type="transmembrane region" description="Helical" evidence="9">
    <location>
        <begin position="365"/>
        <end position="384"/>
    </location>
</feature>
<dbReference type="GO" id="GO:0005886">
    <property type="term" value="C:plasma membrane"/>
    <property type="evidence" value="ECO:0007669"/>
    <property type="project" value="UniProtKB-SubCell"/>
</dbReference>
<evidence type="ECO:0000256" key="1">
    <source>
        <dbReference type="ARBA" id="ARBA00004429"/>
    </source>
</evidence>
<dbReference type="GO" id="GO:0015562">
    <property type="term" value="F:efflux transmembrane transporter activity"/>
    <property type="evidence" value="ECO:0007669"/>
    <property type="project" value="InterPro"/>
</dbReference>
<dbReference type="FunFam" id="1.20.1640.10:FF:000001">
    <property type="entry name" value="Efflux pump membrane transporter"/>
    <property type="match status" value="1"/>
</dbReference>
<keyword evidence="4" id="KW-1003">Cell membrane</keyword>
<evidence type="ECO:0000256" key="8">
    <source>
        <dbReference type="ARBA" id="ARBA00023136"/>
    </source>
</evidence>
<evidence type="ECO:0000256" key="4">
    <source>
        <dbReference type="ARBA" id="ARBA00022475"/>
    </source>
</evidence>
<dbReference type="InterPro" id="IPR027463">
    <property type="entry name" value="AcrB_DN_DC_subdom"/>
</dbReference>
<keyword evidence="3 9" id="KW-0813">Transport</keyword>
<dbReference type="Pfam" id="PF00873">
    <property type="entry name" value="ACR_tran"/>
    <property type="match status" value="1"/>
</dbReference>
<name>A0A366FTP0_9HYPH</name>